<keyword evidence="1 5" id="KW-0489">Methyltransferase</keyword>
<keyword evidence="3" id="KW-0949">S-adenosyl-L-methionine</keyword>
<reference evidence="5 6" key="1">
    <citation type="journal article" date="2009" name="Int. J. Syst. Evol. Microbiol.">
        <title>Paenibacillus contaminans sp. nov., isolated from a contaminated laboratory plate.</title>
        <authorList>
            <person name="Chou J.H."/>
            <person name="Lee J.H."/>
            <person name="Lin M.C."/>
            <person name="Chang P.S."/>
            <person name="Arun A.B."/>
            <person name="Young C.C."/>
            <person name="Chen W.M."/>
        </authorList>
    </citation>
    <scope>NUCLEOTIDE SEQUENCE [LARGE SCALE GENOMIC DNA]</scope>
    <source>
        <strain evidence="5 6">CKOBP-6</strain>
    </source>
</reference>
<dbReference type="GO" id="GO:0008168">
    <property type="term" value="F:methyltransferase activity"/>
    <property type="evidence" value="ECO:0007669"/>
    <property type="project" value="UniProtKB-KW"/>
</dbReference>
<evidence type="ECO:0000313" key="5">
    <source>
        <dbReference type="EMBL" id="RAV14864.1"/>
    </source>
</evidence>
<evidence type="ECO:0000256" key="2">
    <source>
        <dbReference type="ARBA" id="ARBA00022679"/>
    </source>
</evidence>
<organism evidence="5 6">
    <name type="scientific">Paenibacillus contaminans</name>
    <dbReference type="NCBI Taxonomy" id="450362"/>
    <lineage>
        <taxon>Bacteria</taxon>
        <taxon>Bacillati</taxon>
        <taxon>Bacillota</taxon>
        <taxon>Bacilli</taxon>
        <taxon>Bacillales</taxon>
        <taxon>Paenibacillaceae</taxon>
        <taxon>Paenibacillus</taxon>
    </lineage>
</organism>
<evidence type="ECO:0000256" key="1">
    <source>
        <dbReference type="ARBA" id="ARBA00022603"/>
    </source>
</evidence>
<comment type="caution">
    <text evidence="5">The sequence shown here is derived from an EMBL/GenBank/DDBJ whole genome shotgun (WGS) entry which is preliminary data.</text>
</comment>
<keyword evidence="6" id="KW-1185">Reference proteome</keyword>
<dbReference type="PANTHER" id="PTHR43464">
    <property type="entry name" value="METHYLTRANSFERASE"/>
    <property type="match status" value="1"/>
</dbReference>
<sequence length="237" mass="27409">MSPGRLEEIRLKEKLYHDNFYENVELFQEGSWLEKPVKTVMDTFELLPQKNNLRLLDLGCGVGRNSVPLAQRLKGTEGKVVCIDFLESAMTNLQRHGKAYGVSEVLELITSEISNFHVCPNYYDYVISVSTLEHLDSIATFHQVLENIINGTKEQGIHCFLMNSNIRETEVETGSQLNPMFEILFRTETLLSLLQNTYANWSVLRENVSRYTLEIMRDEKRVWLESDVVTWVAQKRS</sequence>
<dbReference type="GO" id="GO:0032259">
    <property type="term" value="P:methylation"/>
    <property type="evidence" value="ECO:0007669"/>
    <property type="project" value="UniProtKB-KW"/>
</dbReference>
<keyword evidence="2 5" id="KW-0808">Transferase</keyword>
<dbReference type="SUPFAM" id="SSF53335">
    <property type="entry name" value="S-adenosyl-L-methionine-dependent methyltransferases"/>
    <property type="match status" value="1"/>
</dbReference>
<evidence type="ECO:0000256" key="3">
    <source>
        <dbReference type="ARBA" id="ARBA00022691"/>
    </source>
</evidence>
<dbReference type="PANTHER" id="PTHR43464:SF19">
    <property type="entry name" value="UBIQUINONE BIOSYNTHESIS O-METHYLTRANSFERASE, MITOCHONDRIAL"/>
    <property type="match status" value="1"/>
</dbReference>
<evidence type="ECO:0000259" key="4">
    <source>
        <dbReference type="Pfam" id="PF13847"/>
    </source>
</evidence>
<dbReference type="RefSeq" id="WP_113034910.1">
    <property type="nucleotide sequence ID" value="NZ_QMFB01000025.1"/>
</dbReference>
<name>A0A329M4R9_9BACL</name>
<dbReference type="InterPro" id="IPR029063">
    <property type="entry name" value="SAM-dependent_MTases_sf"/>
</dbReference>
<dbReference type="Proteomes" id="UP000250369">
    <property type="component" value="Unassembled WGS sequence"/>
</dbReference>
<dbReference type="OrthoDB" id="9804312at2"/>
<dbReference type="InterPro" id="IPR025714">
    <property type="entry name" value="Methyltranfer_dom"/>
</dbReference>
<evidence type="ECO:0000313" key="6">
    <source>
        <dbReference type="Proteomes" id="UP000250369"/>
    </source>
</evidence>
<dbReference type="Pfam" id="PF13847">
    <property type="entry name" value="Methyltransf_31"/>
    <property type="match status" value="1"/>
</dbReference>
<feature type="domain" description="Methyltransferase" evidence="4">
    <location>
        <begin position="50"/>
        <end position="160"/>
    </location>
</feature>
<gene>
    <name evidence="5" type="ORF">DQG23_31020</name>
</gene>
<proteinExistence type="predicted"/>
<dbReference type="CDD" id="cd02440">
    <property type="entry name" value="AdoMet_MTases"/>
    <property type="match status" value="1"/>
</dbReference>
<protein>
    <submittedName>
        <fullName evidence="5">Class I SAM-dependent methyltransferase</fullName>
    </submittedName>
</protein>
<dbReference type="Gene3D" id="3.40.50.150">
    <property type="entry name" value="Vaccinia Virus protein VP39"/>
    <property type="match status" value="1"/>
</dbReference>
<dbReference type="EMBL" id="QMFB01000025">
    <property type="protein sequence ID" value="RAV14864.1"/>
    <property type="molecule type" value="Genomic_DNA"/>
</dbReference>
<accession>A0A329M4R9</accession>
<dbReference type="AlphaFoldDB" id="A0A329M4R9"/>